<evidence type="ECO:0000313" key="1">
    <source>
        <dbReference type="EMBL" id="CAH9116216.1"/>
    </source>
</evidence>
<reference evidence="1" key="1">
    <citation type="submission" date="2022-07" db="EMBL/GenBank/DDBJ databases">
        <authorList>
            <person name="Macas J."/>
            <person name="Novak P."/>
            <person name="Neumann P."/>
        </authorList>
    </citation>
    <scope>NUCLEOTIDE SEQUENCE</scope>
</reference>
<dbReference type="AlphaFoldDB" id="A0A9P0ZXN6"/>
<gene>
    <name evidence="1" type="ORF">CEURO_LOCUS21057</name>
</gene>
<proteinExistence type="predicted"/>
<dbReference type="EMBL" id="CAMAPE010000070">
    <property type="protein sequence ID" value="CAH9116216.1"/>
    <property type="molecule type" value="Genomic_DNA"/>
</dbReference>
<dbReference type="Proteomes" id="UP001152484">
    <property type="component" value="Unassembled WGS sequence"/>
</dbReference>
<protein>
    <submittedName>
        <fullName evidence="1">Uncharacterized protein</fullName>
    </submittedName>
</protein>
<accession>A0A9P0ZXN6</accession>
<sequence length="121" mass="14013">MVGMWSMIHEIDQTKTTWAIKARATRVYREPAHNGFPPSLEVIFHDEEDEDEFTLWRREFSGTEKVGSSQNCNSTSPLLNKEKRIAVEIDGERLKRDLFGEFSSTMPVKRMKGVKIEEPKP</sequence>
<name>A0A9P0ZXN6_CUSEU</name>
<evidence type="ECO:0000313" key="2">
    <source>
        <dbReference type="Proteomes" id="UP001152484"/>
    </source>
</evidence>
<dbReference type="OrthoDB" id="1089183at2759"/>
<comment type="caution">
    <text evidence="1">The sequence shown here is derived from an EMBL/GenBank/DDBJ whole genome shotgun (WGS) entry which is preliminary data.</text>
</comment>
<keyword evidence="2" id="KW-1185">Reference proteome</keyword>
<organism evidence="1 2">
    <name type="scientific">Cuscuta europaea</name>
    <name type="common">European dodder</name>
    <dbReference type="NCBI Taxonomy" id="41803"/>
    <lineage>
        <taxon>Eukaryota</taxon>
        <taxon>Viridiplantae</taxon>
        <taxon>Streptophyta</taxon>
        <taxon>Embryophyta</taxon>
        <taxon>Tracheophyta</taxon>
        <taxon>Spermatophyta</taxon>
        <taxon>Magnoliopsida</taxon>
        <taxon>eudicotyledons</taxon>
        <taxon>Gunneridae</taxon>
        <taxon>Pentapetalae</taxon>
        <taxon>asterids</taxon>
        <taxon>lamiids</taxon>
        <taxon>Solanales</taxon>
        <taxon>Convolvulaceae</taxon>
        <taxon>Cuscuteae</taxon>
        <taxon>Cuscuta</taxon>
        <taxon>Cuscuta subgen. Cuscuta</taxon>
    </lineage>
</organism>